<dbReference type="EMBL" id="VEWJ01000007">
    <property type="protein sequence ID" value="TPF75022.1"/>
    <property type="molecule type" value="Genomic_DNA"/>
</dbReference>
<evidence type="ECO:0000313" key="7">
    <source>
        <dbReference type="Proteomes" id="UP000315388"/>
    </source>
</evidence>
<dbReference type="AlphaFoldDB" id="A0A502BKM6"/>
<dbReference type="HAMAP" id="MF_00658">
    <property type="entry name" value="23SrRNA_methyltr_H"/>
    <property type="match status" value="1"/>
</dbReference>
<dbReference type="OrthoDB" id="9806643at2"/>
<dbReference type="PIRSF" id="PIRSF004505">
    <property type="entry name" value="MT_bac"/>
    <property type="match status" value="1"/>
</dbReference>
<dbReference type="RefSeq" id="WP_140905381.1">
    <property type="nucleotide sequence ID" value="NZ_JBHTMD010000021.1"/>
</dbReference>
<name>A0A502BKM6_9HYPH</name>
<accession>A0A502BKM6</accession>
<keyword evidence="7" id="KW-1185">Reference proteome</keyword>
<feature type="binding site" evidence="5">
    <location>
        <position position="116"/>
    </location>
    <ligand>
        <name>S-adenosyl-L-methionine</name>
        <dbReference type="ChEBI" id="CHEBI:59789"/>
    </ligand>
</feature>
<feature type="binding site" evidence="5">
    <location>
        <position position="84"/>
    </location>
    <ligand>
        <name>S-adenosyl-L-methionine</name>
        <dbReference type="ChEBI" id="CHEBI:59789"/>
    </ligand>
</feature>
<dbReference type="GO" id="GO:0005737">
    <property type="term" value="C:cytoplasm"/>
    <property type="evidence" value="ECO:0007669"/>
    <property type="project" value="UniProtKB-SubCell"/>
</dbReference>
<dbReference type="InterPro" id="IPR029026">
    <property type="entry name" value="tRNA_m1G_MTases_N"/>
</dbReference>
<comment type="subunit">
    <text evidence="5">Homodimer.</text>
</comment>
<evidence type="ECO:0000256" key="2">
    <source>
        <dbReference type="ARBA" id="ARBA00022679"/>
    </source>
</evidence>
<evidence type="ECO:0000256" key="5">
    <source>
        <dbReference type="HAMAP-Rule" id="MF_00658"/>
    </source>
</evidence>
<keyword evidence="2 5" id="KW-0808">Transferase</keyword>
<evidence type="ECO:0000256" key="1">
    <source>
        <dbReference type="ARBA" id="ARBA00022603"/>
    </source>
</evidence>
<dbReference type="GO" id="GO:0070038">
    <property type="term" value="F:rRNA (pseudouridine-N3-)-methyltransferase activity"/>
    <property type="evidence" value="ECO:0007669"/>
    <property type="project" value="UniProtKB-UniRule"/>
</dbReference>
<sequence>MRVSVMAVGRMKTGPERELAERYFDRFSKAGPPLGLEFTGVSEIPESRGQTADLRKVEEAQRIHDAIGNASSGAGSGGVALILLDERGKTLGSEAFAQRIGRMRDDGKRQLIVAIGGPDGHDPSLRSRADLVLALGELTWPHQIARILIAEQLYRAATILAGHPYHRS</sequence>
<evidence type="ECO:0000256" key="3">
    <source>
        <dbReference type="ARBA" id="ARBA00022691"/>
    </source>
</evidence>
<reference evidence="6 7" key="1">
    <citation type="journal article" date="2003" name="Int. J. Syst. Evol. Microbiol.">
        <title>Towards a standardized format for the description of a novel species (of an established genus): Ochrobactrum gallinifaecis sp. nov.</title>
        <authorList>
            <person name="Kampfer P."/>
            <person name="Buczolits S."/>
            <person name="Albrecht A."/>
            <person name="Busse H.J."/>
            <person name="Stackebrandt E."/>
        </authorList>
    </citation>
    <scope>NUCLEOTIDE SEQUENCE [LARGE SCALE GENOMIC DNA]</scope>
    <source>
        <strain evidence="6 7">ISO 196</strain>
    </source>
</reference>
<evidence type="ECO:0000256" key="4">
    <source>
        <dbReference type="ARBA" id="ARBA00038303"/>
    </source>
</evidence>
<dbReference type="InterPro" id="IPR029028">
    <property type="entry name" value="Alpha/beta_knot_MTases"/>
</dbReference>
<dbReference type="PANTHER" id="PTHR33603:SF1">
    <property type="entry name" value="RIBOSOMAL RNA LARGE SUBUNIT METHYLTRANSFERASE H"/>
    <property type="match status" value="1"/>
</dbReference>
<comment type="similarity">
    <text evidence="4 5">Belongs to the RNA methyltransferase RlmH family.</text>
</comment>
<keyword evidence="1 5" id="KW-0489">Methyltransferase</keyword>
<dbReference type="NCBIfam" id="NF000989">
    <property type="entry name" value="PRK00103.2-3"/>
    <property type="match status" value="1"/>
</dbReference>
<gene>
    <name evidence="5 6" type="primary">rlmH</name>
    <name evidence="6" type="ORF">FHY56_11885</name>
</gene>
<dbReference type="CDD" id="cd18081">
    <property type="entry name" value="RlmH-like"/>
    <property type="match status" value="1"/>
</dbReference>
<comment type="subcellular location">
    <subcellularLocation>
        <location evidence="5">Cytoplasm</location>
    </subcellularLocation>
</comment>
<feature type="binding site" evidence="5">
    <location>
        <begin position="135"/>
        <end position="140"/>
    </location>
    <ligand>
        <name>S-adenosyl-L-methionine</name>
        <dbReference type="ChEBI" id="CHEBI:59789"/>
    </ligand>
</feature>
<organism evidence="6 7">
    <name type="scientific">Brucella gallinifaecis</name>
    <dbReference type="NCBI Taxonomy" id="215590"/>
    <lineage>
        <taxon>Bacteria</taxon>
        <taxon>Pseudomonadati</taxon>
        <taxon>Pseudomonadota</taxon>
        <taxon>Alphaproteobacteria</taxon>
        <taxon>Hyphomicrobiales</taxon>
        <taxon>Brucellaceae</taxon>
        <taxon>Brucella/Ochrobactrum group</taxon>
        <taxon>Brucella</taxon>
    </lineage>
</organism>
<dbReference type="SUPFAM" id="SSF75217">
    <property type="entry name" value="alpha/beta knot"/>
    <property type="match status" value="1"/>
</dbReference>
<keyword evidence="5" id="KW-0698">rRNA processing</keyword>
<dbReference type="PANTHER" id="PTHR33603">
    <property type="entry name" value="METHYLTRANSFERASE"/>
    <property type="match status" value="1"/>
</dbReference>
<comment type="function">
    <text evidence="5">Specifically methylates the pseudouridine at position 1915 (m3Psi1915) in 23S rRNA.</text>
</comment>
<comment type="caution">
    <text evidence="6">The sequence shown here is derived from an EMBL/GenBank/DDBJ whole genome shotgun (WGS) entry which is preliminary data.</text>
</comment>
<dbReference type="Gene3D" id="3.40.1280.10">
    <property type="match status" value="1"/>
</dbReference>
<comment type="catalytic activity">
    <reaction evidence="5">
        <text>pseudouridine(1915) in 23S rRNA + S-adenosyl-L-methionine = N(3)-methylpseudouridine(1915) in 23S rRNA + S-adenosyl-L-homocysteine + H(+)</text>
        <dbReference type="Rhea" id="RHEA:42752"/>
        <dbReference type="Rhea" id="RHEA-COMP:10221"/>
        <dbReference type="Rhea" id="RHEA-COMP:10222"/>
        <dbReference type="ChEBI" id="CHEBI:15378"/>
        <dbReference type="ChEBI" id="CHEBI:57856"/>
        <dbReference type="ChEBI" id="CHEBI:59789"/>
        <dbReference type="ChEBI" id="CHEBI:65314"/>
        <dbReference type="ChEBI" id="CHEBI:74486"/>
        <dbReference type="EC" id="2.1.1.177"/>
    </reaction>
</comment>
<keyword evidence="3 5" id="KW-0949">S-adenosyl-L-methionine</keyword>
<dbReference type="InterPro" id="IPR003742">
    <property type="entry name" value="RlmH-like"/>
</dbReference>
<protein>
    <recommendedName>
        <fullName evidence="5">Ribosomal RNA large subunit methyltransferase H</fullName>
        <ecNumber evidence="5">2.1.1.177</ecNumber>
    </recommendedName>
    <alternativeName>
        <fullName evidence="5">23S rRNA (pseudouridine1915-N3)-methyltransferase</fullName>
    </alternativeName>
    <alternativeName>
        <fullName evidence="5">23S rRNA m3Psi1915 methyltransferase</fullName>
    </alternativeName>
    <alternativeName>
        <fullName evidence="5">rRNA (pseudouridine-N3-)-methyltransferase RlmH</fullName>
    </alternativeName>
</protein>
<dbReference type="Proteomes" id="UP000315388">
    <property type="component" value="Unassembled WGS sequence"/>
</dbReference>
<keyword evidence="5" id="KW-0963">Cytoplasm</keyword>
<dbReference type="EC" id="2.1.1.177" evidence="5"/>
<proteinExistence type="inferred from homology"/>
<dbReference type="Pfam" id="PF02590">
    <property type="entry name" value="SPOUT_MTase"/>
    <property type="match status" value="1"/>
</dbReference>
<evidence type="ECO:0000313" key="6">
    <source>
        <dbReference type="EMBL" id="TPF75022.1"/>
    </source>
</evidence>